<keyword evidence="4" id="KW-1185">Reference proteome</keyword>
<dbReference type="EMBL" id="LT853882">
    <property type="protein sequence ID" value="SMQ98002.1"/>
    <property type="molecule type" value="Genomic_DNA"/>
</dbReference>
<reference evidence="3 5" key="1">
    <citation type="submission" date="2017-05" db="EMBL/GenBank/DDBJ databases">
        <authorList>
            <person name="Song R."/>
            <person name="Chenine A.L."/>
            <person name="Ruprecht R.M."/>
        </authorList>
    </citation>
    <scope>NUCLEOTIDE SEQUENCE [LARGE SCALE GENOMIC DNA]</scope>
    <source>
        <strain evidence="3">PD5205</strain>
    </source>
</reference>
<protein>
    <submittedName>
        <fullName evidence="3">Uncharacterized protein</fullName>
    </submittedName>
</protein>
<evidence type="ECO:0000256" key="1">
    <source>
        <dbReference type="SAM" id="MobiDB-lite"/>
    </source>
</evidence>
<dbReference type="AlphaFoldDB" id="A0A1Y6GSX2"/>
<reference evidence="2 4" key="2">
    <citation type="submission" date="2017-05" db="EMBL/GenBank/DDBJ databases">
        <authorList>
            <person name="Blom J."/>
        </authorList>
    </citation>
    <scope>NUCLEOTIDE SEQUENCE [LARGE SCALE GENOMIC DNA]</scope>
    <source>
        <strain evidence="2">PD885</strain>
    </source>
</reference>
<feature type="compositionally biased region" description="Basic and acidic residues" evidence="1">
    <location>
        <begin position="49"/>
        <end position="62"/>
    </location>
</feature>
<feature type="region of interest" description="Disordered" evidence="1">
    <location>
        <begin position="95"/>
        <end position="184"/>
    </location>
</feature>
<dbReference type="EMBL" id="LT853885">
    <property type="protein sequence ID" value="SMR04534.1"/>
    <property type="molecule type" value="Genomic_DNA"/>
</dbReference>
<accession>A0A1Y6GSX2</accession>
<feature type="region of interest" description="Disordered" evidence="1">
    <location>
        <begin position="1"/>
        <end position="65"/>
    </location>
</feature>
<feature type="compositionally biased region" description="Low complexity" evidence="1">
    <location>
        <begin position="167"/>
        <end position="184"/>
    </location>
</feature>
<evidence type="ECO:0000313" key="5">
    <source>
        <dbReference type="Proteomes" id="UP000195953"/>
    </source>
</evidence>
<organism evidence="3 5">
    <name type="scientific">Xanthomonas fragariae</name>
    <dbReference type="NCBI Taxonomy" id="48664"/>
    <lineage>
        <taxon>Bacteria</taxon>
        <taxon>Pseudomonadati</taxon>
        <taxon>Pseudomonadota</taxon>
        <taxon>Gammaproteobacteria</taxon>
        <taxon>Lysobacterales</taxon>
        <taxon>Lysobacteraceae</taxon>
        <taxon>Xanthomonas</taxon>
    </lineage>
</organism>
<evidence type="ECO:0000313" key="4">
    <source>
        <dbReference type="Proteomes" id="UP000195877"/>
    </source>
</evidence>
<sequence>MNGAERENHFPAPDTKATPAHATFMTSEPGSRTPWKLQGIEPNIGEFGGSEKGDEVDTERKPQTWNTPRATQLALPTWHLGWGVRMRMIEIPPYQSARTHEGRRQPLAPPGDAYKNDASCGPDLPGSTCLDSVRAQRGHDSRGGPDAWVGAAPARTSQARKIPPAPGRQSRGVRSAASVRTRSR</sequence>
<evidence type="ECO:0000313" key="2">
    <source>
        <dbReference type="EMBL" id="SMQ98002.1"/>
    </source>
</evidence>
<gene>
    <name evidence="3" type="ORF">PD5205_03256</name>
    <name evidence="2" type="ORF">PD885_00739</name>
</gene>
<name>A0A1Y6GSX2_9XANT</name>
<dbReference type="Proteomes" id="UP000195953">
    <property type="component" value="Chromosome 1"/>
</dbReference>
<evidence type="ECO:0000313" key="3">
    <source>
        <dbReference type="EMBL" id="SMR04534.1"/>
    </source>
</evidence>
<proteinExistence type="predicted"/>
<dbReference type="Proteomes" id="UP000195877">
    <property type="component" value="Chromosome 1"/>
</dbReference>